<keyword evidence="2" id="KW-1185">Reference proteome</keyword>
<protein>
    <submittedName>
        <fullName evidence="1">Uncharacterized protein</fullName>
    </submittedName>
</protein>
<evidence type="ECO:0000313" key="1">
    <source>
        <dbReference type="EMBL" id="TFK80845.1"/>
    </source>
</evidence>
<organism evidence="1 2">
    <name type="scientific">Polyporus arcularius HHB13444</name>
    <dbReference type="NCBI Taxonomy" id="1314778"/>
    <lineage>
        <taxon>Eukaryota</taxon>
        <taxon>Fungi</taxon>
        <taxon>Dikarya</taxon>
        <taxon>Basidiomycota</taxon>
        <taxon>Agaricomycotina</taxon>
        <taxon>Agaricomycetes</taxon>
        <taxon>Polyporales</taxon>
        <taxon>Polyporaceae</taxon>
        <taxon>Polyporus</taxon>
    </lineage>
</organism>
<reference evidence="1 2" key="1">
    <citation type="journal article" date="2019" name="Nat. Ecol. Evol.">
        <title>Megaphylogeny resolves global patterns of mushroom evolution.</title>
        <authorList>
            <person name="Varga T."/>
            <person name="Krizsan K."/>
            <person name="Foldi C."/>
            <person name="Dima B."/>
            <person name="Sanchez-Garcia M."/>
            <person name="Sanchez-Ramirez S."/>
            <person name="Szollosi G.J."/>
            <person name="Szarkandi J.G."/>
            <person name="Papp V."/>
            <person name="Albert L."/>
            <person name="Andreopoulos W."/>
            <person name="Angelini C."/>
            <person name="Antonin V."/>
            <person name="Barry K.W."/>
            <person name="Bougher N.L."/>
            <person name="Buchanan P."/>
            <person name="Buyck B."/>
            <person name="Bense V."/>
            <person name="Catcheside P."/>
            <person name="Chovatia M."/>
            <person name="Cooper J."/>
            <person name="Damon W."/>
            <person name="Desjardin D."/>
            <person name="Finy P."/>
            <person name="Geml J."/>
            <person name="Haridas S."/>
            <person name="Hughes K."/>
            <person name="Justo A."/>
            <person name="Karasinski D."/>
            <person name="Kautmanova I."/>
            <person name="Kiss B."/>
            <person name="Kocsube S."/>
            <person name="Kotiranta H."/>
            <person name="LaButti K.M."/>
            <person name="Lechner B.E."/>
            <person name="Liimatainen K."/>
            <person name="Lipzen A."/>
            <person name="Lukacs Z."/>
            <person name="Mihaltcheva S."/>
            <person name="Morgado L.N."/>
            <person name="Niskanen T."/>
            <person name="Noordeloos M.E."/>
            <person name="Ohm R.A."/>
            <person name="Ortiz-Santana B."/>
            <person name="Ovrebo C."/>
            <person name="Racz N."/>
            <person name="Riley R."/>
            <person name="Savchenko A."/>
            <person name="Shiryaev A."/>
            <person name="Soop K."/>
            <person name="Spirin V."/>
            <person name="Szebenyi C."/>
            <person name="Tomsovsky M."/>
            <person name="Tulloss R.E."/>
            <person name="Uehling J."/>
            <person name="Grigoriev I.V."/>
            <person name="Vagvolgyi C."/>
            <person name="Papp T."/>
            <person name="Martin F.M."/>
            <person name="Miettinen O."/>
            <person name="Hibbett D.S."/>
            <person name="Nagy L.G."/>
        </authorList>
    </citation>
    <scope>NUCLEOTIDE SEQUENCE [LARGE SCALE GENOMIC DNA]</scope>
    <source>
        <strain evidence="1 2">HHB13444</strain>
    </source>
</reference>
<proteinExistence type="predicted"/>
<evidence type="ECO:0000313" key="2">
    <source>
        <dbReference type="Proteomes" id="UP000308197"/>
    </source>
</evidence>
<dbReference type="EMBL" id="ML211697">
    <property type="protein sequence ID" value="TFK80845.1"/>
    <property type="molecule type" value="Genomic_DNA"/>
</dbReference>
<dbReference type="InParanoid" id="A0A5C3NU25"/>
<sequence length="191" mass="21034">MGPTVEHFVIAHASYIDFTRARNFMTLGSPEGRAISQSTRLRSLDILLVGPSHMHEVNLKFCKFLTDSTIHRLPPGIRTIRFVLQTVLSVEAPADEGTVGQPGDETTLWSCVNDASAQLFSGTTVEFVMGYQWATRAEVADMRGFLRAHLAPMVGRGQLVLFPDILCISPYTQIVLLEMACRPEACSSLPP</sequence>
<dbReference type="AlphaFoldDB" id="A0A5C3NU25"/>
<accession>A0A5C3NU25</accession>
<name>A0A5C3NU25_9APHY</name>
<gene>
    <name evidence="1" type="ORF">K466DRAFT_591616</name>
</gene>
<dbReference type="Proteomes" id="UP000308197">
    <property type="component" value="Unassembled WGS sequence"/>
</dbReference>